<dbReference type="InterPro" id="IPR014710">
    <property type="entry name" value="RmlC-like_jellyroll"/>
</dbReference>
<dbReference type="InterPro" id="IPR000595">
    <property type="entry name" value="cNMP-bd_dom"/>
</dbReference>
<dbReference type="Pfam" id="PF00027">
    <property type="entry name" value="cNMP_binding"/>
    <property type="match status" value="1"/>
</dbReference>
<dbReference type="Proteomes" id="UP000292424">
    <property type="component" value="Chromosome"/>
</dbReference>
<dbReference type="AlphaFoldDB" id="A0A5P2G2J0"/>
<dbReference type="KEGG" id="arac:E0W69_012280"/>
<protein>
    <submittedName>
        <fullName evidence="2">Crp/Fnr family transcriptional regulator</fullName>
    </submittedName>
</protein>
<dbReference type="Gene3D" id="2.60.120.10">
    <property type="entry name" value="Jelly Rolls"/>
    <property type="match status" value="1"/>
</dbReference>
<reference evidence="2 3" key="1">
    <citation type="submission" date="2019-09" db="EMBL/GenBank/DDBJ databases">
        <title>Complete genome sequence of Arachidicoccus sp. B3-10 isolated from apple orchard soil.</title>
        <authorList>
            <person name="Kim H.S."/>
            <person name="Han K.-I."/>
            <person name="Suh M.K."/>
            <person name="Lee K.C."/>
            <person name="Eom M.K."/>
            <person name="Kim J.-S."/>
            <person name="Kang S.W."/>
            <person name="Sin Y."/>
            <person name="Lee J.-S."/>
        </authorList>
    </citation>
    <scope>NUCLEOTIDE SEQUENCE [LARGE SCALE GENOMIC DNA]</scope>
    <source>
        <strain evidence="2 3">B3-10</strain>
    </source>
</reference>
<keyword evidence="3" id="KW-1185">Reference proteome</keyword>
<dbReference type="OrthoDB" id="680421at2"/>
<accession>A0A5P2G2J0</accession>
<evidence type="ECO:0000313" key="2">
    <source>
        <dbReference type="EMBL" id="QES89407.1"/>
    </source>
</evidence>
<feature type="domain" description="Cyclic nucleotide-binding" evidence="1">
    <location>
        <begin position="28"/>
        <end position="114"/>
    </location>
</feature>
<proteinExistence type="predicted"/>
<dbReference type="SUPFAM" id="SSF51206">
    <property type="entry name" value="cAMP-binding domain-like"/>
    <property type="match status" value="1"/>
</dbReference>
<dbReference type="RefSeq" id="WP_131330352.1">
    <property type="nucleotide sequence ID" value="NZ_CP044016.1"/>
</dbReference>
<name>A0A5P2G2J0_9BACT</name>
<organism evidence="2 3">
    <name type="scientific">Rhizosphaericola mali</name>
    <dbReference type="NCBI Taxonomy" id="2545455"/>
    <lineage>
        <taxon>Bacteria</taxon>
        <taxon>Pseudomonadati</taxon>
        <taxon>Bacteroidota</taxon>
        <taxon>Chitinophagia</taxon>
        <taxon>Chitinophagales</taxon>
        <taxon>Chitinophagaceae</taxon>
        <taxon>Rhizosphaericola</taxon>
    </lineage>
</organism>
<sequence>MSIIEYINTIVKLPEEIQEEVAASFKLEKYSKRVVLEHAGVICNKLYYIEKGLARLFYEKDGKEITGWFASEKHFISCNDSFFQRVPSHLNLELLEDSVLYSIDFDGLNRLFDKFKEMERFGRLLTYNLLSELSERIYSTLFQAAEKRYQLLVVRYPEVALRAPLGDIASYLGISQETLSRIRSQQTTKSKGTSVYK</sequence>
<gene>
    <name evidence="2" type="ORF">E0W69_012280</name>
</gene>
<evidence type="ECO:0000259" key="1">
    <source>
        <dbReference type="Pfam" id="PF00027"/>
    </source>
</evidence>
<evidence type="ECO:0000313" key="3">
    <source>
        <dbReference type="Proteomes" id="UP000292424"/>
    </source>
</evidence>
<dbReference type="EMBL" id="CP044016">
    <property type="protein sequence ID" value="QES89407.1"/>
    <property type="molecule type" value="Genomic_DNA"/>
</dbReference>
<dbReference type="InterPro" id="IPR018490">
    <property type="entry name" value="cNMP-bd_dom_sf"/>
</dbReference>